<organism evidence="2 3">
    <name type="scientific">Saccharothrix mutabilis subsp. mutabilis</name>
    <dbReference type="NCBI Taxonomy" id="66855"/>
    <lineage>
        <taxon>Bacteria</taxon>
        <taxon>Bacillati</taxon>
        <taxon>Actinomycetota</taxon>
        <taxon>Actinomycetes</taxon>
        <taxon>Pseudonocardiales</taxon>
        <taxon>Pseudonocardiaceae</taxon>
        <taxon>Saccharothrix</taxon>
    </lineage>
</organism>
<gene>
    <name evidence="2" type="ORF">GCM10010492_58000</name>
</gene>
<dbReference type="PROSITE" id="PS50801">
    <property type="entry name" value="STAS"/>
    <property type="match status" value="1"/>
</dbReference>
<proteinExistence type="predicted"/>
<dbReference type="InterPro" id="IPR002645">
    <property type="entry name" value="STAS_dom"/>
</dbReference>
<dbReference type="EMBL" id="BAAABU010000018">
    <property type="protein sequence ID" value="GAA0250243.1"/>
    <property type="molecule type" value="Genomic_DNA"/>
</dbReference>
<evidence type="ECO:0000313" key="2">
    <source>
        <dbReference type="EMBL" id="GAA0250243.1"/>
    </source>
</evidence>
<dbReference type="SUPFAM" id="SSF52091">
    <property type="entry name" value="SpoIIaa-like"/>
    <property type="match status" value="1"/>
</dbReference>
<reference evidence="3" key="1">
    <citation type="journal article" date="2019" name="Int. J. Syst. Evol. Microbiol.">
        <title>The Global Catalogue of Microorganisms (GCM) 10K type strain sequencing project: providing services to taxonomists for standard genome sequencing and annotation.</title>
        <authorList>
            <consortium name="The Broad Institute Genomics Platform"/>
            <consortium name="The Broad Institute Genome Sequencing Center for Infectious Disease"/>
            <person name="Wu L."/>
            <person name="Ma J."/>
        </authorList>
    </citation>
    <scope>NUCLEOTIDE SEQUENCE [LARGE SCALE GENOMIC DNA]</scope>
    <source>
        <strain evidence="3">JCM 3380</strain>
    </source>
</reference>
<comment type="caution">
    <text evidence="2">The sequence shown here is derived from an EMBL/GenBank/DDBJ whole genome shotgun (WGS) entry which is preliminary data.</text>
</comment>
<dbReference type="Proteomes" id="UP001500416">
    <property type="component" value="Unassembled WGS sequence"/>
</dbReference>
<protein>
    <recommendedName>
        <fullName evidence="1">STAS domain-containing protein</fullName>
    </recommendedName>
</protein>
<feature type="domain" description="STAS" evidence="1">
    <location>
        <begin position="6"/>
        <end position="85"/>
    </location>
</feature>
<dbReference type="InterPro" id="IPR036513">
    <property type="entry name" value="STAS_dom_sf"/>
</dbReference>
<accession>A0ABP3E4Y7</accession>
<sequence length="231" mass="24263">MGRTGLRVETSEHGGVAVLRLAGQLLPTDFLLVRDALFGAVFARPPAVVVDLTGFGAVPPEATAALLAVRQQVVEWPGVPVLLAGPDAGRAWGLPRYDTVSEAVASVAPGPPRRFVRFPLPPDDAPRFARLLVEDHCVLRGRQDVAAATGEVAQRLVGLVDQADLAPTLGVEWWRDRVVVVAGGDGFVPCGFADVRDAVAPGGAVRCGWVGTWSDSTLVWAVLDPSAAAPR</sequence>
<evidence type="ECO:0000259" key="1">
    <source>
        <dbReference type="PROSITE" id="PS50801"/>
    </source>
</evidence>
<name>A0ABP3E4Y7_9PSEU</name>
<keyword evidence="3" id="KW-1185">Reference proteome</keyword>
<dbReference type="Gene3D" id="3.30.750.24">
    <property type="entry name" value="STAS domain"/>
    <property type="match status" value="1"/>
</dbReference>
<evidence type="ECO:0000313" key="3">
    <source>
        <dbReference type="Proteomes" id="UP001500416"/>
    </source>
</evidence>
<dbReference type="RefSeq" id="WP_343937110.1">
    <property type="nucleotide sequence ID" value="NZ_BAAABU010000018.1"/>
</dbReference>